<evidence type="ECO:0000259" key="4">
    <source>
        <dbReference type="PROSITE" id="PS01124"/>
    </source>
</evidence>
<dbReference type="Gene3D" id="1.10.10.60">
    <property type="entry name" value="Homeodomain-like"/>
    <property type="match status" value="1"/>
</dbReference>
<dbReference type="Pfam" id="PF12833">
    <property type="entry name" value="HTH_18"/>
    <property type="match status" value="1"/>
</dbReference>
<dbReference type="InterPro" id="IPR050204">
    <property type="entry name" value="AraC_XylS_family_regulators"/>
</dbReference>
<dbReference type="InterPro" id="IPR018062">
    <property type="entry name" value="HTH_AraC-typ_CS"/>
</dbReference>
<sequence length="314" mass="36685">MHKRNFSSDYGYVSHSGIVDPYNHTKLIDEWEFSYNQVSSGKFTGNLNKFWLEGIEIYEEKLSTCIFQEGSGKNDILCLGIFRNIENPVLWMGDEIGQNDIISIHPNKEIMIKTPKESMFYALQIPINLLLDEEVEVVNNNIFSIKNKDLNNKIYRKTFNIFSNLEESILNESSRKYIKSDLIDLGFDYINITQGGKLNKSYSKYKAQKVVKEIINYLHSNRECPISVEECCQLTYTSRRTLQNYFELIVGCSPSLFLKYWRLNGVRKMILNKNQSMNIGDIASYWGFWHLSQFSCDYKKLFGETPSQTLIYKK</sequence>
<dbReference type="PANTHER" id="PTHR46796:SF12">
    <property type="entry name" value="HTH-TYPE DNA-BINDING TRANSCRIPTIONAL ACTIVATOR EUTR"/>
    <property type="match status" value="1"/>
</dbReference>
<keyword evidence="6" id="KW-1185">Reference proteome</keyword>
<reference evidence="5 6" key="1">
    <citation type="submission" date="2020-10" db="EMBL/GenBank/DDBJ databases">
        <authorList>
            <person name="Mohd Rani F."/>
        </authorList>
    </citation>
    <scope>NUCLEOTIDE SEQUENCE [LARGE SCALE GENOMIC DNA]</scope>
    <source>
        <strain evidence="5 6">AC1583</strain>
    </source>
</reference>
<evidence type="ECO:0000313" key="6">
    <source>
        <dbReference type="Proteomes" id="UP000619170"/>
    </source>
</evidence>
<dbReference type="SMART" id="SM00342">
    <property type="entry name" value="HTH_ARAC"/>
    <property type="match status" value="1"/>
</dbReference>
<keyword evidence="2" id="KW-0238">DNA-binding</keyword>
<name>A0ABR9NDK0_9GAMM</name>
<evidence type="ECO:0000256" key="1">
    <source>
        <dbReference type="ARBA" id="ARBA00023015"/>
    </source>
</evidence>
<dbReference type="InterPro" id="IPR009057">
    <property type="entry name" value="Homeodomain-like_sf"/>
</dbReference>
<evidence type="ECO:0000256" key="2">
    <source>
        <dbReference type="ARBA" id="ARBA00023125"/>
    </source>
</evidence>
<keyword evidence="3" id="KW-0804">Transcription</keyword>
<evidence type="ECO:0000256" key="3">
    <source>
        <dbReference type="ARBA" id="ARBA00023163"/>
    </source>
</evidence>
<dbReference type="InterPro" id="IPR018060">
    <property type="entry name" value="HTH_AraC"/>
</dbReference>
<gene>
    <name evidence="5" type="ORF">IIQ43_00435</name>
</gene>
<keyword evidence="1" id="KW-0805">Transcription regulation</keyword>
<protein>
    <submittedName>
        <fullName evidence="5">Helix-turn-helix domain-containing protein</fullName>
    </submittedName>
</protein>
<feature type="domain" description="HTH araC/xylS-type" evidence="4">
    <location>
        <begin position="212"/>
        <end position="312"/>
    </location>
</feature>
<dbReference type="PROSITE" id="PS01124">
    <property type="entry name" value="HTH_ARAC_FAMILY_2"/>
    <property type="match status" value="1"/>
</dbReference>
<dbReference type="RefSeq" id="WP_192833295.1">
    <property type="nucleotide sequence ID" value="NZ_JADAZL010000001.1"/>
</dbReference>
<reference evidence="6" key="2">
    <citation type="submission" date="2023-07" db="EMBL/GenBank/DDBJ databases">
        <title>Acinetobacter oleivorans assembled AC1583.</title>
        <authorList>
            <person name="Yeo C.C."/>
        </authorList>
    </citation>
    <scope>NUCLEOTIDE SEQUENCE [LARGE SCALE GENOMIC DNA]</scope>
    <source>
        <strain evidence="6">AC1583</strain>
    </source>
</reference>
<accession>A0ABR9NDK0</accession>
<dbReference type="Proteomes" id="UP000619170">
    <property type="component" value="Unassembled WGS sequence"/>
</dbReference>
<organism evidence="5 6">
    <name type="scientific">Acinetobacter oleivorans</name>
    <dbReference type="NCBI Taxonomy" id="1148157"/>
    <lineage>
        <taxon>Bacteria</taxon>
        <taxon>Pseudomonadati</taxon>
        <taxon>Pseudomonadota</taxon>
        <taxon>Gammaproteobacteria</taxon>
        <taxon>Moraxellales</taxon>
        <taxon>Moraxellaceae</taxon>
        <taxon>Acinetobacter</taxon>
    </lineage>
</organism>
<proteinExistence type="predicted"/>
<dbReference type="SUPFAM" id="SSF46689">
    <property type="entry name" value="Homeodomain-like"/>
    <property type="match status" value="1"/>
</dbReference>
<dbReference type="EMBL" id="JADAZL010000001">
    <property type="protein sequence ID" value="MBE2162996.1"/>
    <property type="molecule type" value="Genomic_DNA"/>
</dbReference>
<dbReference type="PANTHER" id="PTHR46796">
    <property type="entry name" value="HTH-TYPE TRANSCRIPTIONAL ACTIVATOR RHAS-RELATED"/>
    <property type="match status" value="1"/>
</dbReference>
<evidence type="ECO:0000313" key="5">
    <source>
        <dbReference type="EMBL" id="MBE2162996.1"/>
    </source>
</evidence>
<dbReference type="PROSITE" id="PS00041">
    <property type="entry name" value="HTH_ARAC_FAMILY_1"/>
    <property type="match status" value="1"/>
</dbReference>
<comment type="caution">
    <text evidence="5">The sequence shown here is derived from an EMBL/GenBank/DDBJ whole genome shotgun (WGS) entry which is preliminary data.</text>
</comment>